<dbReference type="GO" id="GO:0009408">
    <property type="term" value="P:response to heat"/>
    <property type="evidence" value="ECO:0007669"/>
    <property type="project" value="InterPro"/>
</dbReference>
<organism evidence="15">
    <name type="scientific">Chaetomium thermophilum (strain DSM 1495 / CBS 144.50 / IMI 039719)</name>
    <name type="common">Thermochaetoides thermophila</name>
    <dbReference type="NCBI Taxonomy" id="759272"/>
    <lineage>
        <taxon>Eukaryota</taxon>
        <taxon>Fungi</taxon>
        <taxon>Dikarya</taxon>
        <taxon>Ascomycota</taxon>
        <taxon>Pezizomycotina</taxon>
        <taxon>Sordariomycetes</taxon>
        <taxon>Sordariomycetidae</taxon>
        <taxon>Sordariales</taxon>
        <taxon>Chaetomiaceae</taxon>
        <taxon>Thermochaetoides</taxon>
    </lineage>
</organism>
<feature type="region of interest" description="Disordered" evidence="11">
    <location>
        <begin position="1"/>
        <end position="23"/>
    </location>
</feature>
<dbReference type="InterPro" id="IPR001623">
    <property type="entry name" value="DnaJ_domain"/>
</dbReference>
<dbReference type="FunFam" id="2.60.260.20:FF:000005">
    <property type="entry name" value="Chaperone protein dnaJ 1, mitochondrial"/>
    <property type="match status" value="1"/>
</dbReference>
<feature type="compositionally biased region" description="Low complexity" evidence="11">
    <location>
        <begin position="1"/>
        <end position="22"/>
    </location>
</feature>
<dbReference type="FunFam" id="1.10.287.110:FF:000053">
    <property type="entry name" value="Putative Mitochondrial DnaJ chaperone"/>
    <property type="match status" value="1"/>
</dbReference>
<dbReference type="SMART" id="SM00271">
    <property type="entry name" value="DnaJ"/>
    <property type="match status" value="1"/>
</dbReference>
<dbReference type="InterPro" id="IPR008971">
    <property type="entry name" value="HSP40/DnaJ_pept-bd"/>
</dbReference>
<dbReference type="SUPFAM" id="SSF46565">
    <property type="entry name" value="Chaperone J-domain"/>
    <property type="match status" value="1"/>
</dbReference>
<evidence type="ECO:0000256" key="6">
    <source>
        <dbReference type="ARBA" id="ARBA00022946"/>
    </source>
</evidence>
<dbReference type="OMA" id="MATDYYA"/>
<dbReference type="Pfam" id="PF00684">
    <property type="entry name" value="DnaJ_CXXCXGXG"/>
    <property type="match status" value="1"/>
</dbReference>
<dbReference type="InterPro" id="IPR018253">
    <property type="entry name" value="DnaJ_domain_CS"/>
</dbReference>
<evidence type="ECO:0000256" key="5">
    <source>
        <dbReference type="ARBA" id="ARBA00022833"/>
    </source>
</evidence>
<sequence>MASRPAPSRPAPVSRAAAPVPRQKQAFFHTTNRLMATPKDPYAILGVPRTATQAEIKKAYYGLAKKYHPDTNKDPGAKDKFAEIQSAYEILSDPEKRKQFDQFGPAAFDPSAGPGPGPGGAGGEHPFSGFGGPFSGFGFGGFGRGFGADMGFEDVFTAFTGRRGPMRGTQFMRGDDIEVQVTISFMEAAKGTTKTINIMPLVSCHTCSGSGLRPGTKRTTCRACGGTGERFVDAGPISFGSTCGSCNGTGFSVPRSSECRTCGGDGVVRERKSITVDIPAGVEDNMRLSINGEGDYPATGRAATEDVHATPGNLHVRVRVARDNTFSRQGADILYTATIPLTTAILGGEVTIPTLDGEARVRVPGGTNTGDKMTLAGMGMPKLGTRLGRHGDLRVEFRVAMPKYLSSNARALVEMLADEMGDKTAKRIMGIGKSSGDDAESHKHEGFLKSLWHNLTNHPAHQQKAEGAEESKEGSAKKDDDKQSGSGTGL</sequence>
<gene>
    <name evidence="14" type="ORF">CTHT_0030270</name>
</gene>
<dbReference type="HAMAP" id="MF_01152">
    <property type="entry name" value="DnaJ"/>
    <property type="match status" value="1"/>
</dbReference>
<dbReference type="KEGG" id="cthr:CTHT_0030270"/>
<evidence type="ECO:0000256" key="4">
    <source>
        <dbReference type="ARBA" id="ARBA00022771"/>
    </source>
</evidence>
<accession>G0S3Q7</accession>
<dbReference type="Gene3D" id="2.60.260.20">
    <property type="entry name" value="Urease metallochaperone UreE, N-terminal domain"/>
    <property type="match status" value="2"/>
</dbReference>
<dbReference type="GO" id="GO:0042026">
    <property type="term" value="P:protein refolding"/>
    <property type="evidence" value="ECO:0007669"/>
    <property type="project" value="TreeGrafter"/>
</dbReference>
<dbReference type="Proteomes" id="UP000008066">
    <property type="component" value="Unassembled WGS sequence"/>
</dbReference>
<evidence type="ECO:0000256" key="2">
    <source>
        <dbReference type="ARBA" id="ARBA00022723"/>
    </source>
</evidence>
<reference evidence="14 15" key="1">
    <citation type="journal article" date="2011" name="Cell">
        <title>Insight into structure and assembly of the nuclear pore complex by utilizing the genome of a eukaryotic thermophile.</title>
        <authorList>
            <person name="Amlacher S."/>
            <person name="Sarges P."/>
            <person name="Flemming D."/>
            <person name="van Noort V."/>
            <person name="Kunze R."/>
            <person name="Devos D.P."/>
            <person name="Arumugam M."/>
            <person name="Bork P."/>
            <person name="Hurt E."/>
        </authorList>
    </citation>
    <scope>NUCLEOTIDE SEQUENCE [LARGE SCALE GENOMIC DNA]</scope>
    <source>
        <strain evidence="15">DSM 1495 / CBS 144.50 / IMI 039719</strain>
    </source>
</reference>
<feature type="compositionally biased region" description="Gly residues" evidence="11">
    <location>
        <begin position="118"/>
        <end position="127"/>
    </location>
</feature>
<dbReference type="SUPFAM" id="SSF57938">
    <property type="entry name" value="DnaJ/Hsp40 cysteine-rich domain"/>
    <property type="match status" value="1"/>
</dbReference>
<dbReference type="GO" id="GO:0008270">
    <property type="term" value="F:zinc ion binding"/>
    <property type="evidence" value="ECO:0007669"/>
    <property type="project" value="UniProtKB-KW"/>
</dbReference>
<dbReference type="GO" id="GO:0005524">
    <property type="term" value="F:ATP binding"/>
    <property type="evidence" value="ECO:0007669"/>
    <property type="project" value="InterPro"/>
</dbReference>
<dbReference type="RefSeq" id="XP_006693479.1">
    <property type="nucleotide sequence ID" value="XM_006693416.1"/>
</dbReference>
<keyword evidence="15" id="KW-1185">Reference proteome</keyword>
<evidence type="ECO:0000256" key="11">
    <source>
        <dbReference type="SAM" id="MobiDB-lite"/>
    </source>
</evidence>
<evidence type="ECO:0000259" key="13">
    <source>
        <dbReference type="PROSITE" id="PS51188"/>
    </source>
</evidence>
<dbReference type="PROSITE" id="PS51188">
    <property type="entry name" value="ZF_CR"/>
    <property type="match status" value="1"/>
</dbReference>
<dbReference type="PROSITE" id="PS50076">
    <property type="entry name" value="DNAJ_2"/>
    <property type="match status" value="1"/>
</dbReference>
<keyword evidence="2 10" id="KW-0479">Metal-binding</keyword>
<dbReference type="InterPro" id="IPR012724">
    <property type="entry name" value="DnaJ"/>
</dbReference>
<evidence type="ECO:0000256" key="8">
    <source>
        <dbReference type="ARBA" id="ARBA00023186"/>
    </source>
</evidence>
<dbReference type="CDD" id="cd06257">
    <property type="entry name" value="DnaJ"/>
    <property type="match status" value="1"/>
</dbReference>
<dbReference type="CDD" id="cd10719">
    <property type="entry name" value="DnaJ_zf"/>
    <property type="match status" value="1"/>
</dbReference>
<dbReference type="Pfam" id="PF01556">
    <property type="entry name" value="DnaJ_C"/>
    <property type="match status" value="1"/>
</dbReference>
<dbReference type="InterPro" id="IPR036410">
    <property type="entry name" value="HSP_DnaJ_Cys-rich_dom_sf"/>
</dbReference>
<dbReference type="GO" id="GO:0005739">
    <property type="term" value="C:mitochondrion"/>
    <property type="evidence" value="ECO:0007669"/>
    <property type="project" value="UniProtKB-SubCell"/>
</dbReference>
<dbReference type="GO" id="GO:0051082">
    <property type="term" value="F:unfolded protein binding"/>
    <property type="evidence" value="ECO:0007669"/>
    <property type="project" value="InterPro"/>
</dbReference>
<evidence type="ECO:0000256" key="10">
    <source>
        <dbReference type="PROSITE-ProRule" id="PRU00546"/>
    </source>
</evidence>
<dbReference type="AlphaFoldDB" id="G0S3Q7"/>
<feature type="zinc finger region" description="CR-type" evidence="10">
    <location>
        <begin position="191"/>
        <end position="271"/>
    </location>
</feature>
<dbReference type="PRINTS" id="PR00625">
    <property type="entry name" value="JDOMAIN"/>
</dbReference>
<keyword evidence="8" id="KW-0143">Chaperone</keyword>
<keyword evidence="7" id="KW-0496">Mitochondrion</keyword>
<evidence type="ECO:0000256" key="7">
    <source>
        <dbReference type="ARBA" id="ARBA00023128"/>
    </source>
</evidence>
<evidence type="ECO:0000259" key="12">
    <source>
        <dbReference type="PROSITE" id="PS50076"/>
    </source>
</evidence>
<dbReference type="PANTHER" id="PTHR43096:SF52">
    <property type="entry name" value="DNAJ HOMOLOG 1, MITOCHONDRIAL-RELATED"/>
    <property type="match status" value="1"/>
</dbReference>
<dbReference type="InterPro" id="IPR002939">
    <property type="entry name" value="DnaJ_C"/>
</dbReference>
<evidence type="ECO:0000256" key="3">
    <source>
        <dbReference type="ARBA" id="ARBA00022737"/>
    </source>
</evidence>
<dbReference type="InterPro" id="IPR036869">
    <property type="entry name" value="J_dom_sf"/>
</dbReference>
<dbReference type="InterPro" id="IPR001305">
    <property type="entry name" value="HSP_DnaJ_Cys-rich_dom"/>
</dbReference>
<comment type="subcellular location">
    <subcellularLocation>
        <location evidence="1">Mitochondrion</location>
    </subcellularLocation>
</comment>
<name>G0S3Q7_CHATD</name>
<feature type="domain" description="CR-type" evidence="13">
    <location>
        <begin position="191"/>
        <end position="271"/>
    </location>
</feature>
<evidence type="ECO:0000256" key="9">
    <source>
        <dbReference type="ARBA" id="ARBA00072890"/>
    </source>
</evidence>
<evidence type="ECO:0000313" key="14">
    <source>
        <dbReference type="EMBL" id="EGS21183.1"/>
    </source>
</evidence>
<feature type="compositionally biased region" description="Low complexity" evidence="11">
    <location>
        <begin position="103"/>
        <end position="112"/>
    </location>
</feature>
<dbReference type="GeneID" id="18257065"/>
<proteinExistence type="inferred from homology"/>
<feature type="domain" description="J" evidence="12">
    <location>
        <begin position="40"/>
        <end position="104"/>
    </location>
</feature>
<feature type="region of interest" description="Disordered" evidence="11">
    <location>
        <begin position="431"/>
        <end position="490"/>
    </location>
</feature>
<dbReference type="SUPFAM" id="SSF49493">
    <property type="entry name" value="HSP40/DnaJ peptide-binding domain"/>
    <property type="match status" value="2"/>
</dbReference>
<keyword evidence="5 10" id="KW-0862">Zinc</keyword>
<dbReference type="CDD" id="cd10747">
    <property type="entry name" value="DnaJ_C"/>
    <property type="match status" value="1"/>
</dbReference>
<feature type="compositionally biased region" description="Basic and acidic residues" evidence="11">
    <location>
        <begin position="463"/>
        <end position="483"/>
    </location>
</feature>
<evidence type="ECO:0000313" key="15">
    <source>
        <dbReference type="Proteomes" id="UP000008066"/>
    </source>
</evidence>
<protein>
    <recommendedName>
        <fullName evidence="9">DnaJ homolog 1, mitochondrial</fullName>
    </recommendedName>
</protein>
<dbReference type="GO" id="GO:0031072">
    <property type="term" value="F:heat shock protein binding"/>
    <property type="evidence" value="ECO:0007669"/>
    <property type="project" value="InterPro"/>
</dbReference>
<dbReference type="eggNOG" id="KOG0715">
    <property type="taxonomic scope" value="Eukaryota"/>
</dbReference>
<dbReference type="OrthoDB" id="10256793at2759"/>
<dbReference type="STRING" id="759272.G0S3Q7"/>
<keyword evidence="6" id="KW-0809">Transit peptide</keyword>
<feature type="compositionally biased region" description="Basic and acidic residues" evidence="11">
    <location>
        <begin position="435"/>
        <end position="447"/>
    </location>
</feature>
<evidence type="ECO:0000256" key="1">
    <source>
        <dbReference type="ARBA" id="ARBA00004173"/>
    </source>
</evidence>
<dbReference type="Gene3D" id="1.10.287.110">
    <property type="entry name" value="DnaJ domain"/>
    <property type="match status" value="1"/>
</dbReference>
<feature type="region of interest" description="Disordered" evidence="11">
    <location>
        <begin position="101"/>
        <end position="127"/>
    </location>
</feature>
<keyword evidence="4 10" id="KW-0863">Zinc-finger</keyword>
<keyword evidence="3" id="KW-0677">Repeat</keyword>
<dbReference type="Pfam" id="PF00226">
    <property type="entry name" value="DnaJ"/>
    <property type="match status" value="1"/>
</dbReference>
<dbReference type="HOGENOM" id="CLU_017633_0_3_1"/>
<dbReference type="EMBL" id="GL988041">
    <property type="protein sequence ID" value="EGS21183.1"/>
    <property type="molecule type" value="Genomic_DNA"/>
</dbReference>
<dbReference type="PANTHER" id="PTHR43096">
    <property type="entry name" value="DNAJ HOMOLOG 1, MITOCHONDRIAL-RELATED"/>
    <property type="match status" value="1"/>
</dbReference>
<dbReference type="PROSITE" id="PS00636">
    <property type="entry name" value="DNAJ_1"/>
    <property type="match status" value="1"/>
</dbReference>
<dbReference type="Gene3D" id="2.10.230.10">
    <property type="entry name" value="Heat shock protein DnaJ, cysteine-rich domain"/>
    <property type="match status" value="1"/>
</dbReference>